<dbReference type="Proteomes" id="UP000267027">
    <property type="component" value="Unassembled WGS sequence"/>
</dbReference>
<evidence type="ECO:0000313" key="3">
    <source>
        <dbReference type="EMBL" id="VDM59465.1"/>
    </source>
</evidence>
<evidence type="ECO:0000256" key="2">
    <source>
        <dbReference type="SAM" id="MobiDB-lite"/>
    </source>
</evidence>
<evidence type="ECO:0000313" key="4">
    <source>
        <dbReference type="Proteomes" id="UP000267027"/>
    </source>
</evidence>
<keyword evidence="4" id="KW-1185">Reference proteome</keyword>
<keyword evidence="1" id="KW-0677">Repeat</keyword>
<dbReference type="AlphaFoldDB" id="A0A158PIR7"/>
<accession>A0A158PIR7</accession>
<feature type="region of interest" description="Disordered" evidence="2">
    <location>
        <begin position="29"/>
        <end position="52"/>
    </location>
</feature>
<organism evidence="5">
    <name type="scientific">Angiostrongylus costaricensis</name>
    <name type="common">Nematode worm</name>
    <dbReference type="NCBI Taxonomy" id="334426"/>
    <lineage>
        <taxon>Eukaryota</taxon>
        <taxon>Metazoa</taxon>
        <taxon>Ecdysozoa</taxon>
        <taxon>Nematoda</taxon>
        <taxon>Chromadorea</taxon>
        <taxon>Rhabditida</taxon>
        <taxon>Rhabditina</taxon>
        <taxon>Rhabditomorpha</taxon>
        <taxon>Strongyloidea</taxon>
        <taxon>Metastrongylidae</taxon>
        <taxon>Angiostrongylus</taxon>
    </lineage>
</organism>
<proteinExistence type="predicted"/>
<protein>
    <submittedName>
        <fullName evidence="5">Si:ch73-389k6.1</fullName>
    </submittedName>
</protein>
<sequence>MSERLSLSTRSPEDELIFEKSVRIKQWVKKRMKEAKQPGGKRPDGSRGPAVTLPPDIAQLSVITLEDQNERLRLQNLRCTTQLQMLRSFTEKSKQLKAEMAMSRSITVRFTLFSIASIIRSNDHNISAVTSLMVQFLQR</sequence>
<gene>
    <name evidence="3" type="ORF">ACOC_LOCUS7880</name>
</gene>
<name>A0A158PIR7_ANGCS</name>
<dbReference type="WBParaSite" id="ACOC_0000787901-mRNA-1">
    <property type="protein sequence ID" value="ACOC_0000787901-mRNA-1"/>
    <property type="gene ID" value="ACOC_0000787901"/>
</dbReference>
<evidence type="ECO:0000256" key="1">
    <source>
        <dbReference type="ARBA" id="ARBA00022737"/>
    </source>
</evidence>
<dbReference type="EMBL" id="UYYA01004087">
    <property type="protein sequence ID" value="VDM59465.1"/>
    <property type="molecule type" value="Genomic_DNA"/>
</dbReference>
<evidence type="ECO:0000313" key="5">
    <source>
        <dbReference type="WBParaSite" id="ACOC_0000787901-mRNA-1"/>
    </source>
</evidence>
<dbReference type="PANTHER" id="PTHR22903">
    <property type="entry name" value="PLEKHH PROTEIN"/>
    <property type="match status" value="1"/>
</dbReference>
<dbReference type="PANTHER" id="PTHR22903:SF8">
    <property type="entry name" value="MAX-1A"/>
    <property type="match status" value="1"/>
</dbReference>
<reference evidence="3 4" key="2">
    <citation type="submission" date="2018-11" db="EMBL/GenBank/DDBJ databases">
        <authorList>
            <consortium name="Pathogen Informatics"/>
        </authorList>
    </citation>
    <scope>NUCLEOTIDE SEQUENCE [LARGE SCALE GENOMIC DNA]</scope>
    <source>
        <strain evidence="3 4">Costa Rica</strain>
    </source>
</reference>
<dbReference type="OrthoDB" id="6285196at2759"/>
<reference evidence="5" key="1">
    <citation type="submission" date="2016-04" db="UniProtKB">
        <authorList>
            <consortium name="WormBaseParasite"/>
        </authorList>
    </citation>
    <scope>IDENTIFICATION</scope>
</reference>